<organism evidence="4 5">
    <name type="scientific">Ophiocordyceps sinensis (strain Co18 / CGMCC 3.14243)</name>
    <name type="common">Yarsagumba caterpillar fungus</name>
    <name type="synonym">Hirsutella sinensis</name>
    <dbReference type="NCBI Taxonomy" id="911162"/>
    <lineage>
        <taxon>Eukaryota</taxon>
        <taxon>Fungi</taxon>
        <taxon>Dikarya</taxon>
        <taxon>Ascomycota</taxon>
        <taxon>Pezizomycotina</taxon>
        <taxon>Sordariomycetes</taxon>
        <taxon>Hypocreomycetidae</taxon>
        <taxon>Hypocreales</taxon>
        <taxon>Ophiocordycipitaceae</taxon>
        <taxon>Ophiocordyceps</taxon>
    </lineage>
</organism>
<dbReference type="InterPro" id="IPR002347">
    <property type="entry name" value="SDR_fam"/>
</dbReference>
<dbReference type="eggNOG" id="KOG1205">
    <property type="taxonomic scope" value="Eukaryota"/>
</dbReference>
<comment type="similarity">
    <text evidence="1">Belongs to the short-chain dehydrogenases/reductases (SDR) family.</text>
</comment>
<sequence length="302" mass="32664">MTGPSASKSVSNLTTTLHREPYAAIDPSRPELSQRRQTVLITGSSGGIGYAIARSFAKAGAATVILTGRQERPLAEAAKALKAQYPKTTFIDKKLDIANSGAAKDLWGGFHAEGLVVDVLVLNAARAQAVNATMLELGYKEVMADFAVNVGANMEFADYFYHQKKRDASKKLSMVNVSTSLIHDFDTMGMWPNYSASKNAGTMVMQQIAKDVSASDMQVISFHPGVIFTPSARNAGLSKEAVDWDDEDLPGHYAVWAASNEAAFLHGRFTWAAWDVDELRSGAIRQRIDSDANYLKVGVVGL</sequence>
<dbReference type="PRINTS" id="PR00081">
    <property type="entry name" value="GDHRDH"/>
</dbReference>
<keyword evidence="3" id="KW-0560">Oxidoreductase</keyword>
<evidence type="ECO:0000313" key="4">
    <source>
        <dbReference type="EMBL" id="EQL00103.1"/>
    </source>
</evidence>
<dbReference type="HOGENOM" id="CLU_010194_8_2_1"/>
<proteinExistence type="inferred from homology"/>
<dbReference type="PROSITE" id="PS00061">
    <property type="entry name" value="ADH_SHORT"/>
    <property type="match status" value="1"/>
</dbReference>
<protein>
    <submittedName>
        <fullName evidence="4">NAD(P)-binding domain protein</fullName>
    </submittedName>
</protein>
<dbReference type="CDD" id="cd05233">
    <property type="entry name" value="SDR_c"/>
    <property type="match status" value="1"/>
</dbReference>
<dbReference type="PANTHER" id="PTHR42901:SF1">
    <property type="entry name" value="ALCOHOL DEHYDROGENASE"/>
    <property type="match status" value="1"/>
</dbReference>
<keyword evidence="2" id="KW-0521">NADP</keyword>
<evidence type="ECO:0000313" key="5">
    <source>
        <dbReference type="Proteomes" id="UP000019374"/>
    </source>
</evidence>
<dbReference type="OrthoDB" id="1933717at2759"/>
<dbReference type="PANTHER" id="PTHR42901">
    <property type="entry name" value="ALCOHOL DEHYDROGENASE"/>
    <property type="match status" value="1"/>
</dbReference>
<evidence type="ECO:0000256" key="2">
    <source>
        <dbReference type="ARBA" id="ARBA00022857"/>
    </source>
</evidence>
<dbReference type="InterPro" id="IPR036291">
    <property type="entry name" value="NAD(P)-bd_dom_sf"/>
</dbReference>
<accession>T5AE36</accession>
<dbReference type="Gene3D" id="3.40.50.720">
    <property type="entry name" value="NAD(P)-binding Rossmann-like Domain"/>
    <property type="match status" value="1"/>
</dbReference>
<gene>
    <name evidence="4" type="ORF">OCS_04181</name>
</gene>
<reference evidence="4 5" key="1">
    <citation type="journal article" date="2013" name="Chin. Sci. Bull.">
        <title>Genome survey uncovers the secrets of sex and lifestyle in caterpillar fungus.</title>
        <authorList>
            <person name="Hu X."/>
            <person name="Zhang Y."/>
            <person name="Xiao G."/>
            <person name="Zheng P."/>
            <person name="Xia Y."/>
            <person name="Zhang X."/>
            <person name="St Leger R.J."/>
            <person name="Liu X."/>
            <person name="Wang C."/>
        </authorList>
    </citation>
    <scope>NUCLEOTIDE SEQUENCE [LARGE SCALE GENOMIC DNA]</scope>
    <source>
        <strain evidence="5">Co18 / CGMCC 3.14243</strain>
        <tissue evidence="4">Fruit-body</tissue>
    </source>
</reference>
<dbReference type="EMBL" id="KE652947">
    <property type="protein sequence ID" value="EQL00103.1"/>
    <property type="molecule type" value="Genomic_DNA"/>
</dbReference>
<dbReference type="SUPFAM" id="SSF51735">
    <property type="entry name" value="NAD(P)-binding Rossmann-fold domains"/>
    <property type="match status" value="1"/>
</dbReference>
<evidence type="ECO:0000256" key="1">
    <source>
        <dbReference type="ARBA" id="ARBA00006484"/>
    </source>
</evidence>
<dbReference type="Pfam" id="PF00106">
    <property type="entry name" value="adh_short"/>
    <property type="match status" value="1"/>
</dbReference>
<name>T5AE36_OPHSC</name>
<evidence type="ECO:0000256" key="3">
    <source>
        <dbReference type="ARBA" id="ARBA00023002"/>
    </source>
</evidence>
<dbReference type="InterPro" id="IPR020904">
    <property type="entry name" value="Sc_DH/Rdtase_CS"/>
</dbReference>
<dbReference type="GO" id="GO:0016491">
    <property type="term" value="F:oxidoreductase activity"/>
    <property type="evidence" value="ECO:0007669"/>
    <property type="project" value="UniProtKB-KW"/>
</dbReference>
<dbReference type="Proteomes" id="UP000019374">
    <property type="component" value="Unassembled WGS sequence"/>
</dbReference>
<dbReference type="AlphaFoldDB" id="T5AE36"/>